<dbReference type="SUPFAM" id="SSF52540">
    <property type="entry name" value="P-loop containing nucleoside triphosphate hydrolases"/>
    <property type="match status" value="2"/>
</dbReference>
<keyword evidence="4" id="KW-0762">Sugar transport</keyword>
<dbReference type="CDD" id="cd03216">
    <property type="entry name" value="ABC_Carb_Monos_I"/>
    <property type="match status" value="1"/>
</dbReference>
<dbReference type="PANTHER" id="PTHR43790:SF3">
    <property type="entry name" value="D-ALLOSE IMPORT ATP-BINDING PROTEIN ALSA-RELATED"/>
    <property type="match status" value="1"/>
</dbReference>
<dbReference type="InterPro" id="IPR003439">
    <property type="entry name" value="ABC_transporter-like_ATP-bd"/>
</dbReference>
<feature type="domain" description="ABC transporter" evidence="10">
    <location>
        <begin position="298"/>
        <end position="534"/>
    </location>
</feature>
<gene>
    <name evidence="11" type="ORF">DLM46_06440</name>
</gene>
<dbReference type="PROSITE" id="PS50893">
    <property type="entry name" value="ABC_TRANSPORTER_2"/>
    <property type="match status" value="2"/>
</dbReference>
<evidence type="ECO:0000256" key="1">
    <source>
        <dbReference type="ARBA" id="ARBA00022448"/>
    </source>
</evidence>
<sequence>MPFVADFSSIAATPTDAADPNEQQAIRIGVVTGRHAGKIRDGTEPVLTAVAITKHFGPTVALSKLDLAIRPGEVVALMGANGAGKSTLVKILSGVYLPDGGTLTLRGAPFRPASPQAAKRLGVATVHQSIADAVVPALSIADNLLLDRLCDPGSPWRVPPAARRDAAGPLAARVGLDVDLSAPLASLSLASQQLVTLARALASHPALLILDEPTASLSAPEAERLFVLLDQLRDEGVAILLVSHRLGDLRRIADRVTIVRDGRIVADLQAPIDFDAAVETMIGRPLLKDRARHAADRASLEACFSLRDFQLMPDSIPFDLDVRRGEIVAIAGPVGGGKSRLASAIFGAARAAAGEMMLDGAPWRPRSPADSIRAGVFLAGEDRWRTSLFPDSVPFASIAGTLSFPFMSRWFPRGTVRRTVERDAALEAIGNFGIRCTGPDDRLTHLSGGNQQKVVLARWQAQRARLLLLDEPFQGVDAGARADIVDTLRRHARERATIVFVSDLEEAFEIADRVVRFDRATLDRVPTTDPTAHLHP</sequence>
<reference evidence="12" key="1">
    <citation type="submission" date="2018-05" db="EMBL/GenBank/DDBJ databases">
        <authorList>
            <person name="Feng T."/>
        </authorList>
    </citation>
    <scope>NUCLEOTIDE SEQUENCE [LARGE SCALE GENOMIC DNA]</scope>
    <source>
        <strain evidence="12">S27</strain>
    </source>
</reference>
<dbReference type="GO" id="GO:0005524">
    <property type="term" value="F:ATP binding"/>
    <property type="evidence" value="ECO:0007669"/>
    <property type="project" value="UniProtKB-KW"/>
</dbReference>
<keyword evidence="9" id="KW-0472">Membrane</keyword>
<dbReference type="InterPro" id="IPR050107">
    <property type="entry name" value="ABC_carbohydrate_import_ATPase"/>
</dbReference>
<feature type="domain" description="ABC transporter" evidence="10">
    <location>
        <begin position="47"/>
        <end position="286"/>
    </location>
</feature>
<evidence type="ECO:0000256" key="4">
    <source>
        <dbReference type="ARBA" id="ARBA00022597"/>
    </source>
</evidence>
<dbReference type="GO" id="GO:0016887">
    <property type="term" value="F:ATP hydrolysis activity"/>
    <property type="evidence" value="ECO:0007669"/>
    <property type="project" value="InterPro"/>
</dbReference>
<comment type="caution">
    <text evidence="11">The sequence shown here is derived from an EMBL/GenBank/DDBJ whole genome shotgun (WGS) entry which is preliminary data.</text>
</comment>
<dbReference type="Gene3D" id="3.40.50.300">
    <property type="entry name" value="P-loop containing nucleotide triphosphate hydrolases"/>
    <property type="match status" value="2"/>
</dbReference>
<keyword evidence="3" id="KW-0997">Cell inner membrane</keyword>
<proteinExistence type="predicted"/>
<dbReference type="Pfam" id="PF00005">
    <property type="entry name" value="ABC_tran"/>
    <property type="match status" value="2"/>
</dbReference>
<evidence type="ECO:0000256" key="8">
    <source>
        <dbReference type="ARBA" id="ARBA00022967"/>
    </source>
</evidence>
<evidence type="ECO:0000256" key="6">
    <source>
        <dbReference type="ARBA" id="ARBA00022741"/>
    </source>
</evidence>
<organism evidence="11 12">
    <name type="scientific">Paraburkholderia lacunae</name>
    <dbReference type="NCBI Taxonomy" id="2211104"/>
    <lineage>
        <taxon>Bacteria</taxon>
        <taxon>Pseudomonadati</taxon>
        <taxon>Pseudomonadota</taxon>
        <taxon>Betaproteobacteria</taxon>
        <taxon>Burkholderiales</taxon>
        <taxon>Burkholderiaceae</taxon>
        <taxon>Paraburkholderia</taxon>
    </lineage>
</organism>
<protein>
    <submittedName>
        <fullName evidence="11">ABC transporter ATP-binding protein</fullName>
    </submittedName>
</protein>
<dbReference type="Proteomes" id="UP000254875">
    <property type="component" value="Unassembled WGS sequence"/>
</dbReference>
<keyword evidence="2" id="KW-1003">Cell membrane</keyword>
<evidence type="ECO:0000259" key="10">
    <source>
        <dbReference type="PROSITE" id="PS50893"/>
    </source>
</evidence>
<keyword evidence="5" id="KW-0677">Repeat</keyword>
<dbReference type="InterPro" id="IPR027417">
    <property type="entry name" value="P-loop_NTPase"/>
</dbReference>
<keyword evidence="12" id="KW-1185">Reference proteome</keyword>
<evidence type="ECO:0000256" key="2">
    <source>
        <dbReference type="ARBA" id="ARBA00022475"/>
    </source>
</evidence>
<dbReference type="SMART" id="SM00382">
    <property type="entry name" value="AAA"/>
    <property type="match status" value="2"/>
</dbReference>
<evidence type="ECO:0000313" key="11">
    <source>
        <dbReference type="EMBL" id="RDK03930.1"/>
    </source>
</evidence>
<evidence type="ECO:0000313" key="12">
    <source>
        <dbReference type="Proteomes" id="UP000254875"/>
    </source>
</evidence>
<evidence type="ECO:0000256" key="7">
    <source>
        <dbReference type="ARBA" id="ARBA00022840"/>
    </source>
</evidence>
<dbReference type="OrthoDB" id="9776369at2"/>
<dbReference type="AlphaFoldDB" id="A0A370NEB7"/>
<dbReference type="InterPro" id="IPR003593">
    <property type="entry name" value="AAA+_ATPase"/>
</dbReference>
<dbReference type="PANTHER" id="PTHR43790">
    <property type="entry name" value="CARBOHYDRATE TRANSPORT ATP-BINDING PROTEIN MG119-RELATED"/>
    <property type="match status" value="1"/>
</dbReference>
<keyword evidence="6" id="KW-0547">Nucleotide-binding</keyword>
<accession>A0A370NEB7</accession>
<keyword evidence="8" id="KW-1278">Translocase</keyword>
<dbReference type="CDD" id="cd03215">
    <property type="entry name" value="ABC_Carb_Monos_II"/>
    <property type="match status" value="1"/>
</dbReference>
<keyword evidence="7 11" id="KW-0067">ATP-binding</keyword>
<keyword evidence="1" id="KW-0813">Transport</keyword>
<dbReference type="EMBL" id="QHKS01000003">
    <property type="protein sequence ID" value="RDK03930.1"/>
    <property type="molecule type" value="Genomic_DNA"/>
</dbReference>
<name>A0A370NEB7_9BURK</name>
<evidence type="ECO:0000256" key="3">
    <source>
        <dbReference type="ARBA" id="ARBA00022519"/>
    </source>
</evidence>
<evidence type="ECO:0000256" key="5">
    <source>
        <dbReference type="ARBA" id="ARBA00022737"/>
    </source>
</evidence>
<evidence type="ECO:0000256" key="9">
    <source>
        <dbReference type="ARBA" id="ARBA00023136"/>
    </source>
</evidence>